<reference evidence="2 3" key="1">
    <citation type="journal article" date="2022" name="Environ. Microbiol. Rep.">
        <title>Eco-phylogenetic analyses reveal divergent evolution of vitamin B12 metabolism in the marine bacterial family 'Psychromonadaceae'.</title>
        <authorList>
            <person name="Jin X."/>
            <person name="Yang Y."/>
            <person name="Cao H."/>
            <person name="Gao B."/>
            <person name="Zhao Z."/>
        </authorList>
    </citation>
    <scope>NUCLEOTIDE SEQUENCE [LARGE SCALE GENOMIC DNA]</scope>
    <source>
        <strain evidence="2 3">MKS20</strain>
    </source>
</reference>
<dbReference type="Proteomes" id="UP001201273">
    <property type="component" value="Unassembled WGS sequence"/>
</dbReference>
<evidence type="ECO:0000313" key="3">
    <source>
        <dbReference type="Proteomes" id="UP001201273"/>
    </source>
</evidence>
<keyword evidence="1" id="KW-0732">Signal</keyword>
<protein>
    <recommendedName>
        <fullName evidence="4">Tetratricopeptide repeat protein</fullName>
    </recommendedName>
</protein>
<sequence length="201" mass="23120">MKWLWYVLFFSCSAQAAVKNISPDPNELASLPSYCKAKIGLASDHPTTLYWKNIIGKDFVHIHHHCFALADLNRFYASAHAGERQDYLNRAKNNIDYMMEHVGKQYPLWYDTYLLDAKIAHFDKRHDDALKSLQHALTYKPKGIRAQLLEADIYTEIGEFALAQAKLDEIKLLAPTLRTLTQRQQRIKTLQAEQSNAANTQ</sequence>
<dbReference type="SUPFAM" id="SSF48452">
    <property type="entry name" value="TPR-like"/>
    <property type="match status" value="1"/>
</dbReference>
<dbReference type="EMBL" id="JAIMJA010000004">
    <property type="protein sequence ID" value="MCE2594215.1"/>
    <property type="molecule type" value="Genomic_DNA"/>
</dbReference>
<feature type="signal peptide" evidence="1">
    <location>
        <begin position="1"/>
        <end position="16"/>
    </location>
</feature>
<name>A0ABS8W9Z5_9GAMM</name>
<organism evidence="2 3">
    <name type="scientific">Motilimonas cestriensis</name>
    <dbReference type="NCBI Taxonomy" id="2742685"/>
    <lineage>
        <taxon>Bacteria</taxon>
        <taxon>Pseudomonadati</taxon>
        <taxon>Pseudomonadota</taxon>
        <taxon>Gammaproteobacteria</taxon>
        <taxon>Alteromonadales</taxon>
        <taxon>Alteromonadales genera incertae sedis</taxon>
        <taxon>Motilimonas</taxon>
    </lineage>
</organism>
<accession>A0ABS8W9Z5</accession>
<keyword evidence="3" id="KW-1185">Reference proteome</keyword>
<proteinExistence type="predicted"/>
<gene>
    <name evidence="2" type="ORF">K6Y31_05235</name>
</gene>
<evidence type="ECO:0008006" key="4">
    <source>
        <dbReference type="Google" id="ProtNLM"/>
    </source>
</evidence>
<evidence type="ECO:0000313" key="2">
    <source>
        <dbReference type="EMBL" id="MCE2594215.1"/>
    </source>
</evidence>
<dbReference type="InterPro" id="IPR011990">
    <property type="entry name" value="TPR-like_helical_dom_sf"/>
</dbReference>
<dbReference type="RefSeq" id="WP_233051793.1">
    <property type="nucleotide sequence ID" value="NZ_JAIMJA010000004.1"/>
</dbReference>
<feature type="chain" id="PRO_5045955328" description="Tetratricopeptide repeat protein" evidence="1">
    <location>
        <begin position="17"/>
        <end position="201"/>
    </location>
</feature>
<comment type="caution">
    <text evidence="2">The sequence shown here is derived from an EMBL/GenBank/DDBJ whole genome shotgun (WGS) entry which is preliminary data.</text>
</comment>
<dbReference type="Gene3D" id="1.25.40.10">
    <property type="entry name" value="Tetratricopeptide repeat domain"/>
    <property type="match status" value="1"/>
</dbReference>
<evidence type="ECO:0000256" key="1">
    <source>
        <dbReference type="SAM" id="SignalP"/>
    </source>
</evidence>